<dbReference type="GO" id="GO:0009252">
    <property type="term" value="P:peptidoglycan biosynthetic process"/>
    <property type="evidence" value="ECO:0007669"/>
    <property type="project" value="UniProtKB-UniPathway"/>
</dbReference>
<comment type="caution">
    <text evidence="9">The sequence shown here is derived from an EMBL/GenBank/DDBJ whole genome shotgun (WGS) entry which is preliminary data.</text>
</comment>
<accession>A0A643F7F5</accession>
<dbReference type="EMBL" id="VZPB01000070">
    <property type="protein sequence ID" value="KAB0574836.1"/>
    <property type="molecule type" value="Genomic_DNA"/>
</dbReference>
<protein>
    <submittedName>
        <fullName evidence="9">L,D-transpeptidase family protein</fullName>
    </submittedName>
</protein>
<evidence type="ECO:0000256" key="3">
    <source>
        <dbReference type="ARBA" id="ARBA00022679"/>
    </source>
</evidence>
<dbReference type="GO" id="GO:0071555">
    <property type="term" value="P:cell wall organization"/>
    <property type="evidence" value="ECO:0007669"/>
    <property type="project" value="UniProtKB-UniRule"/>
</dbReference>
<evidence type="ECO:0000259" key="8">
    <source>
        <dbReference type="PROSITE" id="PS52029"/>
    </source>
</evidence>
<dbReference type="Proteomes" id="UP000430120">
    <property type="component" value="Unassembled WGS sequence"/>
</dbReference>
<sequence length="379" mass="42204">MRPTLTSARLAALETDGWTIDDGEQAHAAHPESYWIPPRAARTALGPGDLVKIRFYIRVQTQTGETEDQGERMWVEIQERHGDWYLGTLDNDPCCTDAIQSGMPLWFQARHVIDIDLGPLSQRRFRKMKAARWATASLSLMALCALVVLCTDHGQAWFGYWQSKLRGGYRLEERLGQLAPDVEPGLRQVFAAADVAFPPAELSLLAFKRTRTLEVYARSEAAGPWRYVATLPVLGLSGQPGPKLREGDRQVPEGVYQVAFLNPNGRFDVSIRLDYPNRFDREHARQDGRTQLGGDIMIHGASSSVGCLAVGNRAAERLFYLAAQLPGDKVHIVVGPTDLRSAAPPVMQPGQPPWLPDLYETIRTELSHYPAPANTRPFL</sequence>
<keyword evidence="6 7" id="KW-0961">Cell wall biogenesis/degradation</keyword>
<reference evidence="9 10" key="1">
    <citation type="submission" date="2019-09" db="EMBL/GenBank/DDBJ databases">
        <title>Draft genome sequences of 48 bacterial type strains from the CCUG.</title>
        <authorList>
            <person name="Tunovic T."/>
            <person name="Pineiro-Iglesias B."/>
            <person name="Unosson C."/>
            <person name="Inganas E."/>
            <person name="Ohlen M."/>
            <person name="Cardew S."/>
            <person name="Jensie-Markopoulos S."/>
            <person name="Salva-Serra F."/>
            <person name="Jaen-Luchoro D."/>
            <person name="Karlsson R."/>
            <person name="Svensson-Stadler L."/>
            <person name="Chun J."/>
            <person name="Moore E."/>
        </authorList>
    </citation>
    <scope>NUCLEOTIDE SEQUENCE [LARGE SCALE GENOMIC DNA]</scope>
    <source>
        <strain evidence="9 10">CCUG 30977</strain>
    </source>
</reference>
<comment type="pathway">
    <text evidence="1 7">Cell wall biogenesis; peptidoglycan biosynthesis.</text>
</comment>
<evidence type="ECO:0000313" key="10">
    <source>
        <dbReference type="Proteomes" id="UP000430120"/>
    </source>
</evidence>
<keyword evidence="4 7" id="KW-0133">Cell shape</keyword>
<dbReference type="PANTHER" id="PTHR36699:SF1">
    <property type="entry name" value="L,D-TRANSPEPTIDASE YAFK-RELATED"/>
    <property type="match status" value="1"/>
</dbReference>
<keyword evidence="5 7" id="KW-0573">Peptidoglycan synthesis</keyword>
<dbReference type="PANTHER" id="PTHR36699">
    <property type="entry name" value="LD-TRANSPEPTIDASE"/>
    <property type="match status" value="1"/>
</dbReference>
<evidence type="ECO:0000256" key="7">
    <source>
        <dbReference type="PROSITE-ProRule" id="PRU01373"/>
    </source>
</evidence>
<dbReference type="UniPathway" id="UPA00219"/>
<dbReference type="SUPFAM" id="SSF141523">
    <property type="entry name" value="L,D-transpeptidase catalytic domain-like"/>
    <property type="match status" value="1"/>
</dbReference>
<dbReference type="CDD" id="cd16913">
    <property type="entry name" value="YkuD_like"/>
    <property type="match status" value="1"/>
</dbReference>
<name>A0A643F7F5_IDEDE</name>
<organism evidence="9 10">
    <name type="scientific">Ideonella dechloratans</name>
    <dbReference type="NCBI Taxonomy" id="36863"/>
    <lineage>
        <taxon>Bacteria</taxon>
        <taxon>Pseudomonadati</taxon>
        <taxon>Pseudomonadota</taxon>
        <taxon>Betaproteobacteria</taxon>
        <taxon>Burkholderiales</taxon>
        <taxon>Sphaerotilaceae</taxon>
        <taxon>Ideonella</taxon>
    </lineage>
</organism>
<feature type="domain" description="L,D-TPase catalytic" evidence="8">
    <location>
        <begin position="202"/>
        <end position="333"/>
    </location>
</feature>
<comment type="similarity">
    <text evidence="2">Belongs to the YkuD family.</text>
</comment>
<dbReference type="Pfam" id="PF03734">
    <property type="entry name" value="YkuD"/>
    <property type="match status" value="1"/>
</dbReference>
<dbReference type="InterPro" id="IPR005490">
    <property type="entry name" value="LD_TPept_cat_dom"/>
</dbReference>
<feature type="active site" description="Proton donor/acceptor" evidence="7">
    <location>
        <position position="299"/>
    </location>
</feature>
<evidence type="ECO:0000256" key="1">
    <source>
        <dbReference type="ARBA" id="ARBA00004752"/>
    </source>
</evidence>
<dbReference type="InterPro" id="IPR038063">
    <property type="entry name" value="Transpep_catalytic_dom"/>
</dbReference>
<evidence type="ECO:0000313" key="9">
    <source>
        <dbReference type="EMBL" id="KAB0574836.1"/>
    </source>
</evidence>
<dbReference type="OrthoDB" id="9809748at2"/>
<dbReference type="GO" id="GO:0016740">
    <property type="term" value="F:transferase activity"/>
    <property type="evidence" value="ECO:0007669"/>
    <property type="project" value="UniProtKB-KW"/>
</dbReference>
<gene>
    <name evidence="9" type="ORF">F7Q92_19210</name>
</gene>
<evidence type="ECO:0000256" key="4">
    <source>
        <dbReference type="ARBA" id="ARBA00022960"/>
    </source>
</evidence>
<evidence type="ECO:0000256" key="6">
    <source>
        <dbReference type="ARBA" id="ARBA00023316"/>
    </source>
</evidence>
<dbReference type="AlphaFoldDB" id="A0A643F7F5"/>
<keyword evidence="10" id="KW-1185">Reference proteome</keyword>
<keyword evidence="3" id="KW-0808">Transferase</keyword>
<evidence type="ECO:0000256" key="2">
    <source>
        <dbReference type="ARBA" id="ARBA00005992"/>
    </source>
</evidence>
<dbReference type="GO" id="GO:0004180">
    <property type="term" value="F:carboxypeptidase activity"/>
    <property type="evidence" value="ECO:0007669"/>
    <property type="project" value="UniProtKB-ARBA"/>
</dbReference>
<dbReference type="GO" id="GO:0008360">
    <property type="term" value="P:regulation of cell shape"/>
    <property type="evidence" value="ECO:0007669"/>
    <property type="project" value="UniProtKB-UniRule"/>
</dbReference>
<proteinExistence type="inferred from homology"/>
<evidence type="ECO:0000256" key="5">
    <source>
        <dbReference type="ARBA" id="ARBA00022984"/>
    </source>
</evidence>
<feature type="active site" description="Nucleophile" evidence="7">
    <location>
        <position position="307"/>
    </location>
</feature>
<dbReference type="PROSITE" id="PS52029">
    <property type="entry name" value="LD_TPASE"/>
    <property type="match status" value="1"/>
</dbReference>